<dbReference type="SUPFAM" id="SSF49899">
    <property type="entry name" value="Concanavalin A-like lectins/glucanases"/>
    <property type="match status" value="1"/>
</dbReference>
<feature type="domain" description="LamG-like jellyroll fold" evidence="3">
    <location>
        <begin position="831"/>
        <end position="984"/>
    </location>
</feature>
<dbReference type="InterPro" id="IPR006558">
    <property type="entry name" value="LamG-like"/>
</dbReference>
<protein>
    <recommendedName>
        <fullName evidence="3">LamG-like jellyroll fold domain-containing protein</fullName>
    </recommendedName>
</protein>
<keyword evidence="5" id="KW-1185">Reference proteome</keyword>
<comment type="caution">
    <text evidence="4">The sequence shown here is derived from an EMBL/GenBank/DDBJ whole genome shotgun (WGS) entry which is preliminary data.</text>
</comment>
<proteinExistence type="predicted"/>
<dbReference type="SMART" id="SM00560">
    <property type="entry name" value="LamGL"/>
    <property type="match status" value="1"/>
</dbReference>
<keyword evidence="1" id="KW-0732">Signal</keyword>
<dbReference type="Pfam" id="PF13385">
    <property type="entry name" value="Laminin_G_3"/>
    <property type="match status" value="1"/>
</dbReference>
<evidence type="ECO:0000256" key="1">
    <source>
        <dbReference type="ARBA" id="ARBA00022729"/>
    </source>
</evidence>
<evidence type="ECO:0000259" key="3">
    <source>
        <dbReference type="SMART" id="SM00560"/>
    </source>
</evidence>
<evidence type="ECO:0000256" key="2">
    <source>
        <dbReference type="ARBA" id="ARBA00023157"/>
    </source>
</evidence>
<organism evidence="4 5">
    <name type="scientific">Salinispora arenicola</name>
    <dbReference type="NCBI Taxonomy" id="168697"/>
    <lineage>
        <taxon>Bacteria</taxon>
        <taxon>Bacillati</taxon>
        <taxon>Actinomycetota</taxon>
        <taxon>Actinomycetes</taxon>
        <taxon>Micromonosporales</taxon>
        <taxon>Micromonosporaceae</taxon>
        <taxon>Salinispora</taxon>
    </lineage>
</organism>
<name>A0ABQ4JU67_SALAC</name>
<dbReference type="Gene3D" id="2.60.120.200">
    <property type="match status" value="1"/>
</dbReference>
<dbReference type="Proteomes" id="UP000677457">
    <property type="component" value="Unassembled WGS sequence"/>
</dbReference>
<reference evidence="4 5" key="1">
    <citation type="submission" date="2021-03" db="EMBL/GenBank/DDBJ databases">
        <title>Whole genome shotgun sequence of Salinispora arenicola NBRC 105043.</title>
        <authorList>
            <person name="Komaki H."/>
            <person name="Tamura T."/>
        </authorList>
    </citation>
    <scope>NUCLEOTIDE SEQUENCE [LARGE SCALE GENOMIC DNA]</scope>
    <source>
        <strain evidence="4 5">NBRC 105043</strain>
    </source>
</reference>
<accession>A0ABQ4JU67</accession>
<gene>
    <name evidence="4" type="ORF">Sar04_32440</name>
</gene>
<evidence type="ECO:0000313" key="4">
    <source>
        <dbReference type="EMBL" id="GIM86508.1"/>
    </source>
</evidence>
<dbReference type="EMBL" id="BOQM01000025">
    <property type="protein sequence ID" value="GIM86508.1"/>
    <property type="molecule type" value="Genomic_DNA"/>
</dbReference>
<evidence type="ECO:0000313" key="5">
    <source>
        <dbReference type="Proteomes" id="UP000677457"/>
    </source>
</evidence>
<dbReference type="InterPro" id="IPR013320">
    <property type="entry name" value="ConA-like_dom_sf"/>
</dbReference>
<keyword evidence="2" id="KW-1015">Disulfide bond</keyword>
<sequence length="992" mass="104049">MTGSQLTVGAVVPAASAVRWRRLAAAAVVAVLGVAGVVALSPPLPAAAVADPLPCAAEAADVSQAAEMAERCGSPVEALSERTEKNRLTVEPGGTARFVGAMEPMRVRSGDGSWRDVDTSLRAGGPEGSVVPVATLADVRFSGGGSEPMVTWLEGASTFTLSWPAGPLPQPRVEGDTAVYPSVLPDVDLHVTSTADGFQWVLEVKTASAAANPVLRDLRYGIGGDVRVESTPEGGLRVVDATGGLFAASPAAVMWDSTRMPPPVGARSLARTSSVDGGVDGAGAGQASSVAAPGEAAKTAPVELAVVEDELSVVPDVQLLTDPSVTYPIFIDPALSKQRSKWAYETSNGENNDASAMRVGRQPPSDGSGEMYRSFFEFDVSAIRRTNIVSAEVTMTLDHSYSCDPTSVYLYRPGGNITVASGGRMPWKSRPLGSSAQAYLGSWAGSANESGGCGKPDQGDANAVFDHAYLKDDLQYAASSGFTIYTLGLCNCSPTNNEYETWYGYWKKFYTSGIYLNVTYDLAPYKPVPQAFSTTTDCYQQCVSPAWVRTTTPTLKVSVQDPFGGELRTIFEVRTAPSDSATVAAWNYSPWAPVHTYTPPVTSPGTSPAGTAVWKVPAGKLTSGTYYWRARTGDEVYMWSGWSPWQTLSVDTSPPGVSSVASSEFPGKQWGAEVGTAGTFTLASVSDAAEFSWQVDAGPVTTVAATGGDPATATTGSYTPATDMVHTLYVRAKDVAGNVGPTVEHQFWVTPLANRCWNWRLDETSGATARDWGNQDSADWVCPPIGSSVTPMPGAVSSGVTWTADAERGQVASFDGTGGISTSSAVLDTTKALTVTAWVKFTDLASGSVQSVVSQAGDGTSDLSLEFRRDANGGAGGFCFTMAAGDGELTTACADPVSWPVSEDQWVHLAGVYDPTLDVVRVHVMGDPLFCAGDFGEAALTSARPASGPFLIGRGTQGAIDSPTYQFTGRLSDVYVFQRVLSNNEICQMSFS</sequence>